<comment type="similarity">
    <text evidence="1">Belongs to the short-chain dehydrogenases/reductases (SDR) family.</text>
</comment>
<evidence type="ECO:0000259" key="2">
    <source>
        <dbReference type="SMART" id="SM00822"/>
    </source>
</evidence>
<sequence length="278" mass="29377">MGREGNRADLAGKVAVVTGGTQGLGEAVARLFAARGAAGLVICGRNAERGERVAAEIGREGCRTIYVRADLAEMADVRRICAAADAQFGRVDALVNAAGITDRGTLFDTSPELFDRMFAVNVRAPFFLMQDAAAIMRREGIAGAMVNILSMSAHGGQPFITAYCGSKGALATLTRNAAFSLMPWRIRVNGLNIGWTATPGEDRIMRLNHGATDGWLERAAAHQPFGRLIDPDEVARACAYLCSEESGLMTGALIDFDQSVLGCYESTPHPSAPAEGAA</sequence>
<dbReference type="InterPro" id="IPR036291">
    <property type="entry name" value="NAD(P)-bd_dom_sf"/>
</dbReference>
<dbReference type="PROSITE" id="PS00061">
    <property type="entry name" value="ADH_SHORT"/>
    <property type="match status" value="1"/>
</dbReference>
<dbReference type="InterPro" id="IPR002347">
    <property type="entry name" value="SDR_fam"/>
</dbReference>
<dbReference type="SMART" id="SM00822">
    <property type="entry name" value="PKS_KR"/>
    <property type="match status" value="1"/>
</dbReference>
<keyword evidence="4" id="KW-1185">Reference proteome</keyword>
<dbReference type="FunFam" id="3.40.50.720:FF:000084">
    <property type="entry name" value="Short-chain dehydrogenase reductase"/>
    <property type="match status" value="1"/>
</dbReference>
<accession>A0A5B2V8A2</accession>
<protein>
    <submittedName>
        <fullName evidence="3">SDR family oxidoreductase</fullName>
    </submittedName>
</protein>
<evidence type="ECO:0000313" key="3">
    <source>
        <dbReference type="EMBL" id="KAA2234662.1"/>
    </source>
</evidence>
<dbReference type="InterPro" id="IPR020904">
    <property type="entry name" value="Sc_DH/Rdtase_CS"/>
</dbReference>
<dbReference type="OrthoDB" id="7157698at2"/>
<dbReference type="Pfam" id="PF13561">
    <property type="entry name" value="adh_short_C2"/>
    <property type="match status" value="1"/>
</dbReference>
<dbReference type="InterPro" id="IPR057326">
    <property type="entry name" value="KR_dom"/>
</dbReference>
<feature type="domain" description="Ketoreductase" evidence="2">
    <location>
        <begin position="13"/>
        <end position="186"/>
    </location>
</feature>
<reference evidence="3 4" key="2">
    <citation type="submission" date="2019-09" db="EMBL/GenBank/DDBJ databases">
        <authorList>
            <person name="Jin C."/>
        </authorList>
    </citation>
    <scope>NUCLEOTIDE SEQUENCE [LARGE SCALE GENOMIC DNA]</scope>
    <source>
        <strain evidence="3 4">BN140002</strain>
    </source>
</reference>
<reference evidence="3 4" key="1">
    <citation type="submission" date="2019-09" db="EMBL/GenBank/DDBJ databases">
        <title>Salinarimonas rosea gen. nov., sp. nov., a new member of the a-2 subgroup of the Proteobacteria.</title>
        <authorList>
            <person name="Liu J."/>
        </authorList>
    </citation>
    <scope>NUCLEOTIDE SEQUENCE [LARGE SCALE GENOMIC DNA]</scope>
    <source>
        <strain evidence="3 4">BN140002</strain>
    </source>
</reference>
<dbReference type="Proteomes" id="UP000323142">
    <property type="component" value="Unassembled WGS sequence"/>
</dbReference>
<dbReference type="EMBL" id="VUOA01000045">
    <property type="protein sequence ID" value="KAA2234662.1"/>
    <property type="molecule type" value="Genomic_DNA"/>
</dbReference>
<dbReference type="CDD" id="cd05233">
    <property type="entry name" value="SDR_c"/>
    <property type="match status" value="1"/>
</dbReference>
<dbReference type="PRINTS" id="PR00081">
    <property type="entry name" value="GDHRDH"/>
</dbReference>
<comment type="caution">
    <text evidence="3">The sequence shown here is derived from an EMBL/GenBank/DDBJ whole genome shotgun (WGS) entry which is preliminary data.</text>
</comment>
<dbReference type="PANTHER" id="PTHR43975">
    <property type="entry name" value="ZGC:101858"/>
    <property type="match status" value="1"/>
</dbReference>
<dbReference type="RefSeq" id="WP_149821981.1">
    <property type="nucleotide sequence ID" value="NZ_VUOA01000045.1"/>
</dbReference>
<organism evidence="3 4">
    <name type="scientific">Salinarimonas soli</name>
    <dbReference type="NCBI Taxonomy" id="1638099"/>
    <lineage>
        <taxon>Bacteria</taxon>
        <taxon>Pseudomonadati</taxon>
        <taxon>Pseudomonadota</taxon>
        <taxon>Alphaproteobacteria</taxon>
        <taxon>Hyphomicrobiales</taxon>
        <taxon>Salinarimonadaceae</taxon>
        <taxon>Salinarimonas</taxon>
    </lineage>
</organism>
<gene>
    <name evidence="3" type="ORF">F0L46_23135</name>
</gene>
<name>A0A5B2V8A2_9HYPH</name>
<dbReference type="SUPFAM" id="SSF51735">
    <property type="entry name" value="NAD(P)-binding Rossmann-fold domains"/>
    <property type="match status" value="1"/>
</dbReference>
<dbReference type="PANTHER" id="PTHR43975:SF2">
    <property type="entry name" value="EG:BACR7A4.14 PROTEIN-RELATED"/>
    <property type="match status" value="1"/>
</dbReference>
<evidence type="ECO:0000256" key="1">
    <source>
        <dbReference type="ARBA" id="ARBA00006484"/>
    </source>
</evidence>
<dbReference type="AlphaFoldDB" id="A0A5B2V8A2"/>
<dbReference type="Gene3D" id="3.40.50.720">
    <property type="entry name" value="NAD(P)-binding Rossmann-like Domain"/>
    <property type="match status" value="1"/>
</dbReference>
<dbReference type="PRINTS" id="PR00080">
    <property type="entry name" value="SDRFAMILY"/>
</dbReference>
<evidence type="ECO:0000313" key="4">
    <source>
        <dbReference type="Proteomes" id="UP000323142"/>
    </source>
</evidence>
<dbReference type="NCBIfam" id="NF004847">
    <property type="entry name" value="PRK06198.1"/>
    <property type="match status" value="1"/>
</dbReference>
<proteinExistence type="inferred from homology"/>